<reference evidence="2 3" key="1">
    <citation type="journal article" date="2010" name="Nature">
        <title>Genome sequencing and analysis of the model grass Brachypodium distachyon.</title>
        <authorList>
            <consortium name="International Brachypodium Initiative"/>
        </authorList>
    </citation>
    <scope>NUCLEOTIDE SEQUENCE [LARGE SCALE GENOMIC DNA]</scope>
    <source>
        <strain evidence="2 3">Bd21</strain>
    </source>
</reference>
<dbReference type="Proteomes" id="UP000008810">
    <property type="component" value="Chromosome 4"/>
</dbReference>
<dbReference type="AlphaFoldDB" id="A0A2K2CNK5"/>
<proteinExistence type="predicted"/>
<dbReference type="SUPFAM" id="SSF50249">
    <property type="entry name" value="Nucleic acid-binding proteins"/>
    <property type="match status" value="3"/>
</dbReference>
<evidence type="ECO:0000313" key="4">
    <source>
        <dbReference type="Proteomes" id="UP000008810"/>
    </source>
</evidence>
<dbReference type="CDD" id="cd04481">
    <property type="entry name" value="RPA1_DBD_B_like"/>
    <property type="match status" value="1"/>
</dbReference>
<dbReference type="Gramene" id="PNT63610">
    <property type="protein sequence ID" value="PNT63610"/>
    <property type="gene ID" value="BRADI_4g18320v3"/>
</dbReference>
<reference evidence="3" key="3">
    <citation type="submission" date="2018-08" db="UniProtKB">
        <authorList>
            <consortium name="EnsemblPlants"/>
        </authorList>
    </citation>
    <scope>IDENTIFICATION</scope>
    <source>
        <strain evidence="3">cv. Bd21</strain>
    </source>
</reference>
<dbReference type="CDD" id="cd04476">
    <property type="entry name" value="RPA1_DBD_C"/>
    <property type="match status" value="1"/>
</dbReference>
<dbReference type="ExpressionAtlas" id="A0A2K2CNK5">
    <property type="expression patterns" value="baseline"/>
</dbReference>
<dbReference type="InParanoid" id="A0A2K2CNK5"/>
<reference evidence="2" key="2">
    <citation type="submission" date="2017-06" db="EMBL/GenBank/DDBJ databases">
        <title>WGS assembly of Brachypodium distachyon.</title>
        <authorList>
            <consortium name="The International Brachypodium Initiative"/>
            <person name="Lucas S."/>
            <person name="Harmon-Smith M."/>
            <person name="Lail K."/>
            <person name="Tice H."/>
            <person name="Grimwood J."/>
            <person name="Bruce D."/>
            <person name="Barry K."/>
            <person name="Shu S."/>
            <person name="Lindquist E."/>
            <person name="Wang M."/>
            <person name="Pitluck S."/>
            <person name="Vogel J.P."/>
            <person name="Garvin D.F."/>
            <person name="Mockler T.C."/>
            <person name="Schmutz J."/>
            <person name="Rokhsar D."/>
            <person name="Bevan M.W."/>
        </authorList>
    </citation>
    <scope>NUCLEOTIDE SEQUENCE</scope>
    <source>
        <strain evidence="2">Bd21</strain>
    </source>
</reference>
<protein>
    <recommendedName>
        <fullName evidence="1">Replication protein A 70 kDa DNA-binding subunit B/D first OB fold domain-containing protein</fullName>
    </recommendedName>
</protein>
<gene>
    <name evidence="2" type="ORF">BRADI_4g18320v3</name>
</gene>
<dbReference type="PANTHER" id="PTHR47165">
    <property type="entry name" value="OS03G0429900 PROTEIN"/>
    <property type="match status" value="1"/>
</dbReference>
<name>A0A2K2CNK5_BRADI</name>
<feature type="domain" description="Replication protein A 70 kDa DNA-binding subunit B/D first OB fold" evidence="1">
    <location>
        <begin position="50"/>
        <end position="154"/>
    </location>
</feature>
<evidence type="ECO:0000313" key="2">
    <source>
        <dbReference type="EMBL" id="PNT63610.1"/>
    </source>
</evidence>
<dbReference type="InterPro" id="IPR047192">
    <property type="entry name" value="Euk_RPA1_DBD_C"/>
</dbReference>
<dbReference type="OrthoDB" id="696691at2759"/>
<dbReference type="Gene3D" id="2.40.50.140">
    <property type="entry name" value="Nucleic acid-binding proteins"/>
    <property type="match status" value="3"/>
</dbReference>
<dbReference type="FunCoup" id="A0A2K2CNK5">
    <property type="interactions" value="4"/>
</dbReference>
<dbReference type="PANTHER" id="PTHR47165:SF4">
    <property type="entry name" value="OS03G0429900 PROTEIN"/>
    <property type="match status" value="1"/>
</dbReference>
<dbReference type="EnsemblPlants" id="PNT63610">
    <property type="protein sequence ID" value="PNT63610"/>
    <property type="gene ID" value="BRADI_4g18320v3"/>
</dbReference>
<accession>A0A2K2CNK5</accession>
<evidence type="ECO:0000259" key="1">
    <source>
        <dbReference type="Pfam" id="PF02721"/>
    </source>
</evidence>
<dbReference type="InterPro" id="IPR003871">
    <property type="entry name" value="RFA1B/D_OB_1st"/>
</dbReference>
<dbReference type="CDD" id="cd04480">
    <property type="entry name" value="RPA1_DBD_A_like"/>
    <property type="match status" value="1"/>
</dbReference>
<sequence length="492" mass="54874">MFIAVRVCSHAGASVTLARAEDARTPSGRAFALPVVGCRGCIRWMAGLPYSLLEDVTGDRQDWRVRVRVARIWNQWSMDRPDDLLRIHLVLADEKGEGIHGIIAKPWLSKFAEVLKEGRVYYLQYFEVTPARDWFRPVLHRFEIRLAKWSTVTEVSPMPDDFPLHTYKLRTFQNLLDNMGDKMFLADVVGIVTGVSPLISVDVKGRQVSKRVVRLTDTRQTAILALWDENAEHLDADALVDSSLREPVIALVMGCTYKIEDSMLSLSASYGSKICINIANPGIVFLRNRAGSVQYTIEWIVDKGQGFSVVEVEKSDVESLGSMIPHVAANRKFRCYIVIKELVHDQNWWFLSCDTCTYKATEEGDAYKCTNSACGSTSASPRYKLIVVAAEKESTVEMVFFGDVARDLIGKPAIDLVATSHETAFAVPKELLDLVGRKYIVDVAVSRYSFRMDHISFQVLKFYPEGGSVYVDFVASCATGSGLSPGSSLLIS</sequence>
<dbReference type="EMBL" id="CM000883">
    <property type="protein sequence ID" value="PNT63610.1"/>
    <property type="molecule type" value="Genomic_DNA"/>
</dbReference>
<dbReference type="Pfam" id="PF02721">
    <property type="entry name" value="DUF223"/>
    <property type="match status" value="1"/>
</dbReference>
<evidence type="ECO:0000313" key="3">
    <source>
        <dbReference type="EnsemblPlants" id="PNT63610"/>
    </source>
</evidence>
<keyword evidence="4" id="KW-1185">Reference proteome</keyword>
<dbReference type="InterPro" id="IPR012340">
    <property type="entry name" value="NA-bd_OB-fold"/>
</dbReference>
<organism evidence="2">
    <name type="scientific">Brachypodium distachyon</name>
    <name type="common">Purple false brome</name>
    <name type="synonym">Trachynia distachya</name>
    <dbReference type="NCBI Taxonomy" id="15368"/>
    <lineage>
        <taxon>Eukaryota</taxon>
        <taxon>Viridiplantae</taxon>
        <taxon>Streptophyta</taxon>
        <taxon>Embryophyta</taxon>
        <taxon>Tracheophyta</taxon>
        <taxon>Spermatophyta</taxon>
        <taxon>Magnoliopsida</taxon>
        <taxon>Liliopsida</taxon>
        <taxon>Poales</taxon>
        <taxon>Poaceae</taxon>
        <taxon>BOP clade</taxon>
        <taxon>Pooideae</taxon>
        <taxon>Stipodae</taxon>
        <taxon>Brachypodieae</taxon>
        <taxon>Brachypodium</taxon>
    </lineage>
</organism>